<feature type="region of interest" description="Disordered" evidence="2">
    <location>
        <begin position="928"/>
        <end position="949"/>
    </location>
</feature>
<evidence type="ECO:0000313" key="7">
    <source>
        <dbReference type="Proteomes" id="UP000321514"/>
    </source>
</evidence>
<keyword evidence="1" id="KW-0677">Repeat</keyword>
<feature type="region of interest" description="Disordered" evidence="2">
    <location>
        <begin position="972"/>
        <end position="1007"/>
    </location>
</feature>
<dbReference type="InterPro" id="IPR003410">
    <property type="entry name" value="HYR_dom"/>
</dbReference>
<name>A0A511TFF4_MYXFU</name>
<dbReference type="AlphaFoldDB" id="A0A511TFF4"/>
<evidence type="ECO:0000256" key="2">
    <source>
        <dbReference type="SAM" id="MobiDB-lite"/>
    </source>
</evidence>
<evidence type="ECO:0000313" key="5">
    <source>
        <dbReference type="EMBL" id="SET86915.1"/>
    </source>
</evidence>
<comment type="caution">
    <text evidence="4">The sequence shown here is derived from an EMBL/GenBank/DDBJ whole genome shotgun (WGS) entry which is preliminary data.</text>
</comment>
<gene>
    <name evidence="4" type="ORF">MFU01_79460</name>
    <name evidence="5" type="ORF">SAMN05443572_103585</name>
</gene>
<reference evidence="5 6" key="1">
    <citation type="submission" date="2016-10" db="EMBL/GenBank/DDBJ databases">
        <authorList>
            <person name="Varghese N."/>
            <person name="Submissions S."/>
        </authorList>
    </citation>
    <scope>NUCLEOTIDE SEQUENCE [LARGE SCALE GENOMIC DNA]</scope>
    <source>
        <strain evidence="5 6">DSM 16525</strain>
    </source>
</reference>
<dbReference type="Proteomes" id="UP000183760">
    <property type="component" value="Unassembled WGS sequence"/>
</dbReference>
<dbReference type="EMBL" id="BJXR01000070">
    <property type="protein sequence ID" value="GEN12909.1"/>
    <property type="molecule type" value="Genomic_DNA"/>
</dbReference>
<dbReference type="InterPro" id="IPR030916">
    <property type="entry name" value="ELWxxDGT_rpt"/>
</dbReference>
<dbReference type="OrthoDB" id="5525712at2"/>
<evidence type="ECO:0000313" key="6">
    <source>
        <dbReference type="Proteomes" id="UP000183760"/>
    </source>
</evidence>
<dbReference type="PROSITE" id="PS50825">
    <property type="entry name" value="HYR"/>
    <property type="match status" value="1"/>
</dbReference>
<dbReference type="NCBIfam" id="TIGR03901">
    <property type="entry name" value="MYXO-CTERM"/>
    <property type="match status" value="1"/>
</dbReference>
<proteinExistence type="predicted"/>
<organism evidence="4 7">
    <name type="scientific">Myxococcus fulvus</name>
    <dbReference type="NCBI Taxonomy" id="33"/>
    <lineage>
        <taxon>Bacteria</taxon>
        <taxon>Pseudomonadati</taxon>
        <taxon>Myxococcota</taxon>
        <taxon>Myxococcia</taxon>
        <taxon>Myxococcales</taxon>
        <taxon>Cystobacterineae</taxon>
        <taxon>Myxococcaceae</taxon>
        <taxon>Myxococcus</taxon>
    </lineage>
</organism>
<dbReference type="PANTHER" id="PTHR24273">
    <property type="entry name" value="FI04643P-RELATED"/>
    <property type="match status" value="1"/>
</dbReference>
<dbReference type="InterPro" id="IPR024038">
    <property type="entry name" value="MYXO-CTERM"/>
</dbReference>
<feature type="region of interest" description="Disordered" evidence="2">
    <location>
        <begin position="1028"/>
        <end position="1058"/>
    </location>
</feature>
<evidence type="ECO:0000256" key="1">
    <source>
        <dbReference type="ARBA" id="ARBA00022737"/>
    </source>
</evidence>
<protein>
    <submittedName>
        <fullName evidence="5">MYXO-CTERM domain-containing protein</fullName>
    </submittedName>
</protein>
<dbReference type="Gene3D" id="2.60.40.10">
    <property type="entry name" value="Immunoglobulins"/>
    <property type="match status" value="1"/>
</dbReference>
<sequence length="1058" mass="110335">MSTRMTNGAVSGLWIMGLLGTLPGCTEGGTLPTQREPTGAQAQPLVTVQRLADFSSSRQRVHTGPMALSTLGEYALFFGENSRTLYRTDGTSEGTHLLRTLKWRPAFMTPDIGGWSPPPRLVVLGPQAWWLGQDGGLWTTDGTPQGTRWVGMLGLPEVATPPVAFDGALYFSSGGRLYRSDGTAQGTQELARVSMKEVAPVQAQEVGGKLYFACESAASGVELCLTDGTPAGTKVVTDLVPGTASASPRLLGSIAGRVVFSATPGDGTTVRRLYSSDGTETGTLLLHPFASLGDDATGSGLAVELTVLQGAAYFPCQSEATGQELCRTEGTAATTQILDLIPGADSSAPRKPTVLGTKLYFQACDSLGINQGHCRIWSSDGTLAGSELVGDLPPNTSGGIGMRPGLVPAGDALFFYGESSGPALWRTDGTVAGTRVLGRLTNVEDFVVLDLRRDSVAFGGKLLFTASVPTDVEYGLELWSSDGSVAGTQRVSDPTPRRGKGTALQLLAQDERLFVTAHPGGTGQALWRVEGPPPAIRTLHVSSASLNSWIGMAPVNGQILLTSANSLWATDDTSQGIHPLNVAGLNPGTLIPAGDRAFLPGRQLWQTDGTEAGTVLVEAAPANVSHAVFVNGGLWFRGQAPDQPDAQGLWTSTGQPGVTTFLGAVGAEPADFTGLGSLTLFSARDGDAGRELWKSDGTAAGTVRVADLRPGEEGSAPEKLFAWKDHVYFWATGADGVTTLWKSDGTEAGTTRLRAATLRRGVEYGWDDGGFIAWGDALYFAGQDVEGGRELWRTDGSDSGTVRVADLVPGPGSSNPNGFIGVSAEGPLLFAAYSPTKGRELWRLDSADGTPTLVADVVEGPRSSQPEKLTRVGSTLYFQADDGTGMGLYMLRGLLADTFAPRLRCPPPREVTTTSDQGASVSFENAAAYDDSGEPPVLESTHASGATFPIGTTPVTFTATDAAGNEGTCTFSVTVTGTSQPDAGPSTPDAGGPPPTEPPAEDSGCGCQSGAASLPWTMALFGLLGLSRRRTRVRPGSPLSQARQSAPRRKPPCNLPSI</sequence>
<dbReference type="STRING" id="1334629.MFUL124B02_22330"/>
<dbReference type="RefSeq" id="WP_083559928.1">
    <property type="nucleotide sequence ID" value="NZ_BJXR01000070.1"/>
</dbReference>
<keyword evidence="6" id="KW-1185">Reference proteome</keyword>
<evidence type="ECO:0000313" key="4">
    <source>
        <dbReference type="EMBL" id="GEN12909.1"/>
    </source>
</evidence>
<evidence type="ECO:0000259" key="3">
    <source>
        <dbReference type="PROSITE" id="PS50825"/>
    </source>
</evidence>
<reference evidence="4 7" key="2">
    <citation type="submission" date="2019-07" db="EMBL/GenBank/DDBJ databases">
        <title>Whole genome shotgun sequence of Myxococcus fulvus NBRC 100333.</title>
        <authorList>
            <person name="Hosoyama A."/>
            <person name="Uohara A."/>
            <person name="Ohji S."/>
            <person name="Ichikawa N."/>
        </authorList>
    </citation>
    <scope>NUCLEOTIDE SEQUENCE [LARGE SCALE GENOMIC DNA]</scope>
    <source>
        <strain evidence="4 7">NBRC 100333</strain>
    </source>
</reference>
<feature type="compositionally biased region" description="Polar residues" evidence="2">
    <location>
        <begin position="972"/>
        <end position="981"/>
    </location>
</feature>
<accession>A0A511TFF4</accession>
<dbReference type="NCBIfam" id="TIGR04534">
    <property type="entry name" value="ELWxxDGT_rpt"/>
    <property type="match status" value="1"/>
</dbReference>
<feature type="domain" description="HYR" evidence="3">
    <location>
        <begin position="896"/>
        <end position="977"/>
    </location>
</feature>
<dbReference type="InterPro" id="IPR013783">
    <property type="entry name" value="Ig-like_fold"/>
</dbReference>
<dbReference type="Proteomes" id="UP000321514">
    <property type="component" value="Unassembled WGS sequence"/>
</dbReference>
<dbReference type="PANTHER" id="PTHR24273:SF32">
    <property type="entry name" value="HYALIN"/>
    <property type="match status" value="1"/>
</dbReference>
<dbReference type="EMBL" id="FOIB01000003">
    <property type="protein sequence ID" value="SET86915.1"/>
    <property type="molecule type" value="Genomic_DNA"/>
</dbReference>
<dbReference type="SUPFAM" id="SSF82171">
    <property type="entry name" value="DPP6 N-terminal domain-like"/>
    <property type="match status" value="1"/>
</dbReference>
<dbReference type="Pfam" id="PF02494">
    <property type="entry name" value="HYR"/>
    <property type="match status" value="1"/>
</dbReference>